<dbReference type="Proteomes" id="UP001652625">
    <property type="component" value="Chromosome 12"/>
</dbReference>
<organism evidence="5 6">
    <name type="scientific">Hydra vulgaris</name>
    <name type="common">Hydra</name>
    <name type="synonym">Hydra attenuata</name>
    <dbReference type="NCBI Taxonomy" id="6087"/>
    <lineage>
        <taxon>Eukaryota</taxon>
        <taxon>Metazoa</taxon>
        <taxon>Cnidaria</taxon>
        <taxon>Hydrozoa</taxon>
        <taxon>Hydroidolina</taxon>
        <taxon>Anthoathecata</taxon>
        <taxon>Aplanulata</taxon>
        <taxon>Hydridae</taxon>
        <taxon>Hydra</taxon>
    </lineage>
</organism>
<keyword evidence="1 2" id="KW-0482">Metalloprotease</keyword>
<keyword evidence="2" id="KW-0732">Signal</keyword>
<dbReference type="CDD" id="cd04280">
    <property type="entry name" value="ZnMc_astacin_like"/>
    <property type="match status" value="1"/>
</dbReference>
<feature type="compositionally biased region" description="Low complexity" evidence="3">
    <location>
        <begin position="311"/>
        <end position="325"/>
    </location>
</feature>
<proteinExistence type="predicted"/>
<dbReference type="EC" id="3.4.24.-" evidence="2"/>
<feature type="compositionally biased region" description="Polar residues" evidence="3">
    <location>
        <begin position="326"/>
        <end position="338"/>
    </location>
</feature>
<feature type="active site" evidence="1">
    <location>
        <position position="180"/>
    </location>
</feature>
<protein>
    <recommendedName>
        <fullName evidence="2">Metalloendopeptidase</fullName>
        <ecNumber evidence="2">3.4.24.-</ecNumber>
    </recommendedName>
</protein>
<feature type="signal peptide" evidence="2">
    <location>
        <begin position="1"/>
        <end position="17"/>
    </location>
</feature>
<feature type="binding site" evidence="1">
    <location>
        <position position="179"/>
    </location>
    <ligand>
        <name>Zn(2+)</name>
        <dbReference type="ChEBI" id="CHEBI:29105"/>
        <note>catalytic</note>
    </ligand>
</feature>
<feature type="binding site" evidence="1">
    <location>
        <position position="183"/>
    </location>
    <ligand>
        <name>Zn(2+)</name>
        <dbReference type="ChEBI" id="CHEBI:29105"/>
        <note>catalytic</note>
    </ligand>
</feature>
<feature type="compositionally biased region" description="Basic and acidic residues" evidence="3">
    <location>
        <begin position="69"/>
        <end position="78"/>
    </location>
</feature>
<keyword evidence="1 2" id="KW-0862">Zinc</keyword>
<sequence length="402" mass="45860">MTRLYVLFALILSNVITQEVTEDTKVEDDLELKESLLDEQEYQKQHPLDALEGDMKAMTLHRYIESKANEPIEPEKVKSPKKPGSLPTKRSIPFKIKLDRPMITADAIIEKTRCQLAIQEAIGEIKKKTCIDFKPHEDEANYISFAFNNAGALADIGVEPGEQKILITIRTCYKGTMLHEILHTLGMMHEHTRPDRDSYISINITNIKDGMMKNFEKYAHLIGDDLPYDYESIMHPPINWFSKDPQNLNTIKPNNIIYQDQKLGQRDGLSKLDAAKLNAAFQCPEKYLDKPELPEPEKPQLNSSLMEDQFSTPAPTSTSTTSTTTKDPFNVNQDDSVTNPSINNDEDDDDKPKSDDNPFPEPGSDNEPPIPFPMQESDNNNERRKKIGKHAVKLMRRRKHKN</sequence>
<dbReference type="PROSITE" id="PS51864">
    <property type="entry name" value="ASTACIN"/>
    <property type="match status" value="1"/>
</dbReference>
<feature type="region of interest" description="Disordered" evidence="3">
    <location>
        <begin position="69"/>
        <end position="89"/>
    </location>
</feature>
<keyword evidence="5" id="KW-1185">Reference proteome</keyword>
<comment type="cofactor">
    <cofactor evidence="1 2">
        <name>Zn(2+)</name>
        <dbReference type="ChEBI" id="CHEBI:29105"/>
    </cofactor>
    <text evidence="1 2">Binds 1 zinc ion per subunit.</text>
</comment>
<dbReference type="PANTHER" id="PTHR10127">
    <property type="entry name" value="DISCOIDIN, CUB, EGF, LAMININ , AND ZINC METALLOPROTEASE DOMAIN CONTAINING"/>
    <property type="match status" value="1"/>
</dbReference>
<dbReference type="PRINTS" id="PR00480">
    <property type="entry name" value="ASTACIN"/>
</dbReference>
<dbReference type="SUPFAM" id="SSF55486">
    <property type="entry name" value="Metalloproteases ('zincins'), catalytic domain"/>
    <property type="match status" value="1"/>
</dbReference>
<dbReference type="InterPro" id="IPR006026">
    <property type="entry name" value="Peptidase_Metallo"/>
</dbReference>
<dbReference type="InterPro" id="IPR024079">
    <property type="entry name" value="MetalloPept_cat_dom_sf"/>
</dbReference>
<keyword evidence="1 2" id="KW-0378">Hydrolase</keyword>
<feature type="domain" description="Peptidase M12A" evidence="4">
    <location>
        <begin position="75"/>
        <end position="284"/>
    </location>
</feature>
<feature type="binding site" evidence="1">
    <location>
        <position position="189"/>
    </location>
    <ligand>
        <name>Zn(2+)</name>
        <dbReference type="ChEBI" id="CHEBI:29105"/>
        <note>catalytic</note>
    </ligand>
</feature>
<feature type="compositionally biased region" description="Basic residues" evidence="3">
    <location>
        <begin position="383"/>
        <end position="402"/>
    </location>
</feature>
<evidence type="ECO:0000256" key="3">
    <source>
        <dbReference type="SAM" id="MobiDB-lite"/>
    </source>
</evidence>
<dbReference type="Gene3D" id="3.40.390.10">
    <property type="entry name" value="Collagenase (Catalytic Domain)"/>
    <property type="match status" value="1"/>
</dbReference>
<dbReference type="RefSeq" id="XP_065670144.1">
    <property type="nucleotide sequence ID" value="XM_065814072.1"/>
</dbReference>
<name>A0ABM4D753_HYDVU</name>
<evidence type="ECO:0000313" key="6">
    <source>
        <dbReference type="RefSeq" id="XP_065670144.1"/>
    </source>
</evidence>
<evidence type="ECO:0000313" key="5">
    <source>
        <dbReference type="Proteomes" id="UP001652625"/>
    </source>
</evidence>
<dbReference type="GO" id="GO:0008237">
    <property type="term" value="F:metallopeptidase activity"/>
    <property type="evidence" value="ECO:0007669"/>
    <property type="project" value="UniProtKB-KW"/>
</dbReference>
<reference evidence="6" key="1">
    <citation type="submission" date="2025-08" db="UniProtKB">
        <authorList>
            <consortium name="RefSeq"/>
        </authorList>
    </citation>
    <scope>IDENTIFICATION</scope>
</reference>
<evidence type="ECO:0000256" key="2">
    <source>
        <dbReference type="RuleBase" id="RU361183"/>
    </source>
</evidence>
<gene>
    <name evidence="6" type="primary">LOC100199265</name>
</gene>
<evidence type="ECO:0000256" key="1">
    <source>
        <dbReference type="PROSITE-ProRule" id="PRU01211"/>
    </source>
</evidence>
<feature type="region of interest" description="Disordered" evidence="3">
    <location>
        <begin position="307"/>
        <end position="402"/>
    </location>
</feature>
<keyword evidence="1 2" id="KW-0645">Protease</keyword>
<dbReference type="Pfam" id="PF01400">
    <property type="entry name" value="Astacin"/>
    <property type="match status" value="1"/>
</dbReference>
<keyword evidence="1 2" id="KW-0479">Metal-binding</keyword>
<dbReference type="PANTHER" id="PTHR10127:SF850">
    <property type="entry name" value="METALLOENDOPEPTIDASE"/>
    <property type="match status" value="1"/>
</dbReference>
<dbReference type="InterPro" id="IPR034035">
    <property type="entry name" value="Astacin-like_dom"/>
</dbReference>
<comment type="caution">
    <text evidence="1">Lacks conserved residue(s) required for the propagation of feature annotation.</text>
</comment>
<evidence type="ECO:0000259" key="4">
    <source>
        <dbReference type="PROSITE" id="PS51864"/>
    </source>
</evidence>
<dbReference type="GeneID" id="100199265"/>
<dbReference type="SMART" id="SM00235">
    <property type="entry name" value="ZnMc"/>
    <property type="match status" value="1"/>
</dbReference>
<accession>A0ABM4D753</accession>
<feature type="chain" id="PRO_5044986265" description="Metalloendopeptidase" evidence="2">
    <location>
        <begin position="18"/>
        <end position="402"/>
    </location>
</feature>
<dbReference type="InterPro" id="IPR001506">
    <property type="entry name" value="Peptidase_M12A"/>
</dbReference>